<keyword evidence="5" id="KW-1185">Reference proteome</keyword>
<dbReference type="Gene3D" id="3.30.70.330">
    <property type="match status" value="1"/>
</dbReference>
<dbReference type="PROSITE" id="PS50102">
    <property type="entry name" value="RRM"/>
    <property type="match status" value="1"/>
</dbReference>
<name>A0A5N6MCY2_9ASTR</name>
<dbReference type="EMBL" id="SZYD01000016">
    <property type="protein sequence ID" value="KAD3338454.1"/>
    <property type="molecule type" value="Genomic_DNA"/>
</dbReference>
<dbReference type="InterPro" id="IPR005135">
    <property type="entry name" value="Endo/exonuclease/phosphatase"/>
</dbReference>
<evidence type="ECO:0000256" key="2">
    <source>
        <dbReference type="SAM" id="MobiDB-lite"/>
    </source>
</evidence>
<dbReference type="InterPro" id="IPR036691">
    <property type="entry name" value="Endo/exonu/phosph_ase_sf"/>
</dbReference>
<gene>
    <name evidence="4" type="ORF">E3N88_33975</name>
</gene>
<dbReference type="InterPro" id="IPR000504">
    <property type="entry name" value="RRM_dom"/>
</dbReference>
<dbReference type="InterPro" id="IPR035979">
    <property type="entry name" value="RBD_domain_sf"/>
</dbReference>
<dbReference type="GO" id="GO:0003824">
    <property type="term" value="F:catalytic activity"/>
    <property type="evidence" value="ECO:0007669"/>
    <property type="project" value="InterPro"/>
</dbReference>
<dbReference type="OrthoDB" id="3264871at2759"/>
<proteinExistence type="predicted"/>
<dbReference type="SUPFAM" id="SSF56219">
    <property type="entry name" value="DNase I-like"/>
    <property type="match status" value="1"/>
</dbReference>
<dbReference type="Pfam" id="PF00076">
    <property type="entry name" value="RRM_1"/>
    <property type="match status" value="1"/>
</dbReference>
<dbReference type="Pfam" id="PF03372">
    <property type="entry name" value="Exo_endo_phos"/>
    <property type="match status" value="1"/>
</dbReference>
<evidence type="ECO:0000256" key="1">
    <source>
        <dbReference type="PROSITE-ProRule" id="PRU00176"/>
    </source>
</evidence>
<sequence length="843" mass="95778">MPLGFNNGQWVVQANYEGTLTIQWIQRSSDGRKVNNSRSSSKVETTFFVSNLPEGITEPKLREAFCHYGSLTDAYLARKRDKGGNLFGFIRFKFVKEVQKLLLDLSSVSLEGGKLGVNIAKYNKGGKKQEFPEDRKARVPEYNRQFNRDMLRSHKEQVSQSSYKDVLMGGKNEKIIHLPLTETRIPKWWKDYSLIGLAKDLVTLDNIPVILEEMGVIGGTIRFLSGLRVLITFPSPSFAKKFLVEKKEELSNCFSMIDLWTGQEYEFERIASIKVYGVPAQLWGSENFIPIGEAYGRLLQGPSASYNDCNLSYMKLIILTTKLNKIDDQVVISWRDCRFKIHVVEEDLDWAPSFLVSSSDLSINPEIPDRPVSHVPVRELNSRAVEEREDGEIFENNYEIPSSKRDGEGQMVGDDMSNLVDSRLVSPVGPEQTHPPPNLSPRCNNILSPFSMDSGPGNPRPKKRSRYEAGENVVPSNPLDLDIQISMDAFISAPDLNLPPPMLNSRPKRRYRNRPAATSFSLVDEDVSQPNGLKIKSKRQLVVKVISDFLMDFLSLNIRGHGNENKAEWIRSIKLSKKIHFMCIQETQLSDNSRLPLKLIWGNKPMDYDLVDANGRSGGLLSMWDPGIFSKLAVNKGDNFLHVSGFVMGVEEPFNIINVYAPHDRSLKRELWETLVDLVNSSYGMWIIMGDFNEVRSCSERHNSIFDHRGAREFNSFIFRARLHEYRMGGMKFTYASPDGTKFSKIFRILVCNNFLHRWPGAILTALPRKWSDHSPIALQSTLIDYGPTPFKFYTSWLKLPDLDDVVRKATDSASGVGPPEVILLENYVTLSLRLRNGEKIEN</sequence>
<dbReference type="GO" id="GO:0003723">
    <property type="term" value="F:RNA binding"/>
    <property type="evidence" value="ECO:0007669"/>
    <property type="project" value="UniProtKB-UniRule"/>
</dbReference>
<dbReference type="SUPFAM" id="SSF54928">
    <property type="entry name" value="RNA-binding domain, RBD"/>
    <property type="match status" value="1"/>
</dbReference>
<protein>
    <recommendedName>
        <fullName evidence="3">RRM domain-containing protein</fullName>
    </recommendedName>
</protein>
<accession>A0A5N6MCY2</accession>
<evidence type="ECO:0000313" key="4">
    <source>
        <dbReference type="EMBL" id="KAD3338454.1"/>
    </source>
</evidence>
<dbReference type="Proteomes" id="UP000326396">
    <property type="component" value="Linkage Group LG6"/>
</dbReference>
<feature type="domain" description="RRM" evidence="3">
    <location>
        <begin position="45"/>
        <end position="122"/>
    </location>
</feature>
<dbReference type="Gene3D" id="3.60.10.10">
    <property type="entry name" value="Endonuclease/exonuclease/phosphatase"/>
    <property type="match status" value="1"/>
</dbReference>
<evidence type="ECO:0000313" key="5">
    <source>
        <dbReference type="Proteomes" id="UP000326396"/>
    </source>
</evidence>
<keyword evidence="1" id="KW-0694">RNA-binding</keyword>
<feature type="region of interest" description="Disordered" evidence="2">
    <location>
        <begin position="391"/>
        <end position="473"/>
    </location>
</feature>
<dbReference type="InterPro" id="IPR012677">
    <property type="entry name" value="Nucleotide-bd_a/b_plait_sf"/>
</dbReference>
<dbReference type="PANTHER" id="PTHR33710">
    <property type="entry name" value="BNAC02G09200D PROTEIN"/>
    <property type="match status" value="1"/>
</dbReference>
<evidence type="ECO:0000259" key="3">
    <source>
        <dbReference type="PROSITE" id="PS50102"/>
    </source>
</evidence>
<comment type="caution">
    <text evidence="4">The sequence shown here is derived from an EMBL/GenBank/DDBJ whole genome shotgun (WGS) entry which is preliminary data.</text>
</comment>
<organism evidence="4 5">
    <name type="scientific">Mikania micrantha</name>
    <name type="common">bitter vine</name>
    <dbReference type="NCBI Taxonomy" id="192012"/>
    <lineage>
        <taxon>Eukaryota</taxon>
        <taxon>Viridiplantae</taxon>
        <taxon>Streptophyta</taxon>
        <taxon>Embryophyta</taxon>
        <taxon>Tracheophyta</taxon>
        <taxon>Spermatophyta</taxon>
        <taxon>Magnoliopsida</taxon>
        <taxon>eudicotyledons</taxon>
        <taxon>Gunneridae</taxon>
        <taxon>Pentapetalae</taxon>
        <taxon>asterids</taxon>
        <taxon>campanulids</taxon>
        <taxon>Asterales</taxon>
        <taxon>Asteraceae</taxon>
        <taxon>Asteroideae</taxon>
        <taxon>Heliantheae alliance</taxon>
        <taxon>Eupatorieae</taxon>
        <taxon>Mikania</taxon>
    </lineage>
</organism>
<dbReference type="SMART" id="SM00360">
    <property type="entry name" value="RRM"/>
    <property type="match status" value="1"/>
</dbReference>
<reference evidence="4 5" key="1">
    <citation type="submission" date="2019-05" db="EMBL/GenBank/DDBJ databases">
        <title>Mikania micrantha, genome provides insights into the molecular mechanism of rapid growth.</title>
        <authorList>
            <person name="Liu B."/>
        </authorList>
    </citation>
    <scope>NUCLEOTIDE SEQUENCE [LARGE SCALE GENOMIC DNA]</scope>
    <source>
        <strain evidence="4">NLD-2019</strain>
        <tissue evidence="4">Leaf</tissue>
    </source>
</reference>
<dbReference type="AlphaFoldDB" id="A0A5N6MCY2"/>
<dbReference type="PANTHER" id="PTHR33710:SF64">
    <property type="entry name" value="ENDONUCLEASE_EXONUCLEASE_PHOSPHATASE DOMAIN-CONTAINING PROTEIN"/>
    <property type="match status" value="1"/>
</dbReference>